<accession>A0A1N7JHF1</accession>
<dbReference type="RefSeq" id="WP_076399160.1">
    <property type="nucleotide sequence ID" value="NZ_FTOA01000002.1"/>
</dbReference>
<gene>
    <name evidence="1" type="ORF">SAMN05421779_102270</name>
</gene>
<dbReference type="EMBL" id="FTOA01000002">
    <property type="protein sequence ID" value="SIS48728.1"/>
    <property type="molecule type" value="Genomic_DNA"/>
</dbReference>
<evidence type="ECO:0000313" key="1">
    <source>
        <dbReference type="EMBL" id="SIS48728.1"/>
    </source>
</evidence>
<proteinExistence type="predicted"/>
<reference evidence="1 2" key="1">
    <citation type="submission" date="2017-01" db="EMBL/GenBank/DDBJ databases">
        <authorList>
            <person name="Mah S.A."/>
            <person name="Swanson W.J."/>
            <person name="Moy G.W."/>
            <person name="Vacquier V.D."/>
        </authorList>
    </citation>
    <scope>NUCLEOTIDE SEQUENCE [LARGE SCALE GENOMIC DNA]</scope>
    <source>
        <strain evidence="1 2">DSM 11589</strain>
    </source>
</reference>
<dbReference type="STRING" id="80876.SAMN05421779_102270"/>
<dbReference type="AlphaFoldDB" id="A0A1N7JHF1"/>
<organism evidence="1 2">
    <name type="scientific">Insolitispirillum peregrinum</name>
    <dbReference type="NCBI Taxonomy" id="80876"/>
    <lineage>
        <taxon>Bacteria</taxon>
        <taxon>Pseudomonadati</taxon>
        <taxon>Pseudomonadota</taxon>
        <taxon>Alphaproteobacteria</taxon>
        <taxon>Rhodospirillales</taxon>
        <taxon>Novispirillaceae</taxon>
        <taxon>Insolitispirillum</taxon>
    </lineage>
</organism>
<name>A0A1N7JHF1_9PROT</name>
<dbReference type="Proteomes" id="UP000185678">
    <property type="component" value="Unassembled WGS sequence"/>
</dbReference>
<evidence type="ECO:0008006" key="3">
    <source>
        <dbReference type="Google" id="ProtNLM"/>
    </source>
</evidence>
<evidence type="ECO:0000313" key="2">
    <source>
        <dbReference type="Proteomes" id="UP000185678"/>
    </source>
</evidence>
<sequence>MPVGQQVPADMAAGQPETLLRASNTLACRTKEEERRIICAALAHWESCRPTRDDLPDAETIDLYHPLLKPHFYIVRIHDVIGDSLVEHCGGALTAICGRTVVGQRLSTSLPRGIAADRLDYLDAAARLGKPMAESTAFQRDDGQVILFRDAIMPLASHNGCRLLLGAISFRLGTENDL</sequence>
<dbReference type="OrthoDB" id="7441080at2"/>
<protein>
    <recommendedName>
        <fullName evidence="3">PAS domain-containing protein</fullName>
    </recommendedName>
</protein>
<keyword evidence="2" id="KW-1185">Reference proteome</keyword>